<accession>A0A147JWA7</accession>
<proteinExistence type="inferred from homology"/>
<dbReference type="AlphaFoldDB" id="A0A147JWA7"/>
<dbReference type="InterPro" id="IPR001915">
    <property type="entry name" value="Peptidase_M48"/>
</dbReference>
<reference evidence="13 14" key="1">
    <citation type="journal article" date="2016" name="Nat. Microbiol.">
        <title>Genomic inference of the metabolism of cosmopolitan subsurface Archaea, Hadesarchaea.</title>
        <authorList>
            <person name="Baker B.J."/>
            <person name="Saw J.H."/>
            <person name="Lind A.E."/>
            <person name="Lazar C.S."/>
            <person name="Hinrichs K.-U."/>
            <person name="Teske A.P."/>
            <person name="Ettema T.J."/>
        </authorList>
    </citation>
    <scope>NUCLEOTIDE SEQUENCE [LARGE SCALE GENOMIC DNA]</scope>
</reference>
<dbReference type="EC" id="3.4.24.-" evidence="11"/>
<name>A0A147JWA7_HADYE</name>
<dbReference type="Pfam" id="PF01435">
    <property type="entry name" value="Peptidase_M48"/>
    <property type="match status" value="1"/>
</dbReference>
<evidence type="ECO:0000256" key="11">
    <source>
        <dbReference type="HAMAP-Rule" id="MF_00188"/>
    </source>
</evidence>
<keyword evidence="2 11" id="KW-1003">Cell membrane</keyword>
<evidence type="ECO:0000256" key="9">
    <source>
        <dbReference type="ARBA" id="ARBA00023049"/>
    </source>
</evidence>
<dbReference type="InterPro" id="IPR050083">
    <property type="entry name" value="HtpX_protease"/>
</dbReference>
<feature type="transmembrane region" description="Helical" evidence="11">
    <location>
        <begin position="35"/>
        <end position="55"/>
    </location>
</feature>
<dbReference type="GO" id="GO:0008270">
    <property type="term" value="F:zinc ion binding"/>
    <property type="evidence" value="ECO:0007669"/>
    <property type="project" value="UniProtKB-UniRule"/>
</dbReference>
<feature type="binding site" evidence="11">
    <location>
        <position position="137"/>
    </location>
    <ligand>
        <name>Zn(2+)</name>
        <dbReference type="ChEBI" id="CHEBI:29105"/>
        <note>catalytic</note>
    </ligand>
</feature>
<evidence type="ECO:0000313" key="14">
    <source>
        <dbReference type="Proteomes" id="UP000074294"/>
    </source>
</evidence>
<keyword evidence="10 11" id="KW-0472">Membrane</keyword>
<dbReference type="HAMAP" id="MF_00188">
    <property type="entry name" value="Pept_M48_protease_HtpX"/>
    <property type="match status" value="1"/>
</dbReference>
<keyword evidence="8 11" id="KW-1133">Transmembrane helix</keyword>
<dbReference type="PANTHER" id="PTHR43221:SF2">
    <property type="entry name" value="PROTEASE HTPX HOMOLOG"/>
    <property type="match status" value="1"/>
</dbReference>
<evidence type="ECO:0000256" key="2">
    <source>
        <dbReference type="ARBA" id="ARBA00022475"/>
    </source>
</evidence>
<comment type="similarity">
    <text evidence="1 11">Belongs to the peptidase M48B family.</text>
</comment>
<dbReference type="Proteomes" id="UP000074294">
    <property type="component" value="Unassembled WGS sequence"/>
</dbReference>
<keyword evidence="3 11" id="KW-0645">Protease</keyword>
<sequence length="286" mass="31134">MSGMARTALLMGILTAMLLLVGAAASYLTGIPMAQSLGFFVILSIIMNLAMYWYADKWVLSIYRARLVSEDEQPKLHAMVSRLAENAGLPKPKVAIVPVDVPNAFATGRSPSHSVVAVTKGAMELLDDEELEGVLGHELSHIKNRDMLVNTMAAIIGAVITYVTYFAMFGGRRDRDSGASLLVILALVTVPFAAMLVRLSISRGREYAADEDGAKISRKPLALASALRKLEIAAKNRPLRQGNPSTAHMFIVNPFRGVNIASLFSTHPPTEQRIARLENLARTMQF</sequence>
<evidence type="ECO:0000259" key="12">
    <source>
        <dbReference type="Pfam" id="PF01435"/>
    </source>
</evidence>
<dbReference type="InterPro" id="IPR022919">
    <property type="entry name" value="Pept_M48_protease_HtpX"/>
</dbReference>
<evidence type="ECO:0000256" key="6">
    <source>
        <dbReference type="ARBA" id="ARBA00022801"/>
    </source>
</evidence>
<evidence type="ECO:0000256" key="4">
    <source>
        <dbReference type="ARBA" id="ARBA00022692"/>
    </source>
</evidence>
<dbReference type="GO" id="GO:0006508">
    <property type="term" value="P:proteolysis"/>
    <property type="evidence" value="ECO:0007669"/>
    <property type="project" value="UniProtKB-KW"/>
</dbReference>
<feature type="binding site" evidence="11">
    <location>
        <position position="206"/>
    </location>
    <ligand>
        <name>Zn(2+)</name>
        <dbReference type="ChEBI" id="CHEBI:29105"/>
        <note>catalytic</note>
    </ligand>
</feature>
<keyword evidence="5 11" id="KW-0479">Metal-binding</keyword>
<dbReference type="STRING" id="1776334.APZ16_02660"/>
<comment type="caution">
    <text evidence="13">The sequence shown here is derived from an EMBL/GenBank/DDBJ whole genome shotgun (WGS) entry which is preliminary data.</text>
</comment>
<keyword evidence="7 11" id="KW-0862">Zinc</keyword>
<evidence type="ECO:0000256" key="10">
    <source>
        <dbReference type="ARBA" id="ARBA00023136"/>
    </source>
</evidence>
<keyword evidence="4 11" id="KW-0812">Transmembrane</keyword>
<evidence type="ECO:0000256" key="5">
    <source>
        <dbReference type="ARBA" id="ARBA00022723"/>
    </source>
</evidence>
<feature type="domain" description="Peptidase M48" evidence="12">
    <location>
        <begin position="72"/>
        <end position="280"/>
    </location>
</feature>
<dbReference type="GO" id="GO:0004222">
    <property type="term" value="F:metalloendopeptidase activity"/>
    <property type="evidence" value="ECO:0007669"/>
    <property type="project" value="UniProtKB-UniRule"/>
</dbReference>
<dbReference type="CDD" id="cd07336">
    <property type="entry name" value="M48B_HtpX_like"/>
    <property type="match status" value="1"/>
</dbReference>
<evidence type="ECO:0000256" key="8">
    <source>
        <dbReference type="ARBA" id="ARBA00022989"/>
    </source>
</evidence>
<feature type="transmembrane region" description="Helical" evidence="11">
    <location>
        <begin position="147"/>
        <end position="167"/>
    </location>
</feature>
<evidence type="ECO:0000256" key="3">
    <source>
        <dbReference type="ARBA" id="ARBA00022670"/>
    </source>
</evidence>
<feature type="active site" evidence="11">
    <location>
        <position position="138"/>
    </location>
</feature>
<protein>
    <recommendedName>
        <fullName evidence="11">Protease HtpX homolog</fullName>
        <ecNumber evidence="11">3.4.24.-</ecNumber>
    </recommendedName>
</protein>
<gene>
    <name evidence="11" type="primary">htpX</name>
    <name evidence="13" type="ORF">APZ16_02660</name>
</gene>
<keyword evidence="9 11" id="KW-0482">Metalloprotease</keyword>
<feature type="binding site" evidence="11">
    <location>
        <position position="141"/>
    </location>
    <ligand>
        <name>Zn(2+)</name>
        <dbReference type="ChEBI" id="CHEBI:29105"/>
        <note>catalytic</note>
    </ligand>
</feature>
<organism evidence="13 14">
    <name type="scientific">Hadarchaeum yellowstonense</name>
    <dbReference type="NCBI Taxonomy" id="1776334"/>
    <lineage>
        <taxon>Archaea</taxon>
        <taxon>Methanobacteriati</taxon>
        <taxon>Candidatus Hadarchaeota</taxon>
        <taxon>Candidatus Hadarchaeia</taxon>
        <taxon>Candidatus Hadarchaeales</taxon>
        <taxon>Candidatus Hadarchaeaceae</taxon>
        <taxon>Candidatus Hadarchaeum</taxon>
    </lineage>
</organism>
<dbReference type="PANTHER" id="PTHR43221">
    <property type="entry name" value="PROTEASE HTPX"/>
    <property type="match status" value="1"/>
</dbReference>
<comment type="subcellular location">
    <subcellularLocation>
        <location evidence="11">Cell membrane</location>
        <topology evidence="11">Multi-pass membrane protein</topology>
    </subcellularLocation>
</comment>
<dbReference type="GO" id="GO:0005886">
    <property type="term" value="C:plasma membrane"/>
    <property type="evidence" value="ECO:0007669"/>
    <property type="project" value="UniProtKB-SubCell"/>
</dbReference>
<evidence type="ECO:0000256" key="7">
    <source>
        <dbReference type="ARBA" id="ARBA00022833"/>
    </source>
</evidence>
<comment type="cofactor">
    <cofactor evidence="11">
        <name>Zn(2+)</name>
        <dbReference type="ChEBI" id="CHEBI:29105"/>
    </cofactor>
    <text evidence="11">Binds 1 zinc ion per subunit.</text>
</comment>
<evidence type="ECO:0000256" key="1">
    <source>
        <dbReference type="ARBA" id="ARBA00009779"/>
    </source>
</evidence>
<dbReference type="EMBL" id="LQMQ01000035">
    <property type="protein sequence ID" value="KUO40775.1"/>
    <property type="molecule type" value="Genomic_DNA"/>
</dbReference>
<dbReference type="Gene3D" id="3.30.2010.10">
    <property type="entry name" value="Metalloproteases ('zincins'), catalytic domain"/>
    <property type="match status" value="1"/>
</dbReference>
<evidence type="ECO:0000313" key="13">
    <source>
        <dbReference type="EMBL" id="KUO40775.1"/>
    </source>
</evidence>
<feature type="transmembrane region" description="Helical" evidence="11">
    <location>
        <begin position="179"/>
        <end position="197"/>
    </location>
</feature>
<keyword evidence="6 11" id="KW-0378">Hydrolase</keyword>